<dbReference type="GO" id="GO:0008374">
    <property type="term" value="F:O-acyltransferase activity"/>
    <property type="evidence" value="ECO:0007669"/>
    <property type="project" value="TreeGrafter"/>
</dbReference>
<gene>
    <name evidence="3" type="ORF">WP2W18E01_15700</name>
</gene>
<dbReference type="AlphaFoldDB" id="A0A6S4T2L9"/>
<dbReference type="Proteomes" id="UP000515756">
    <property type="component" value="Chromosome"/>
</dbReference>
<dbReference type="PANTHER" id="PTHR23416">
    <property type="entry name" value="SIALIC ACID SYNTHASE-RELATED"/>
    <property type="match status" value="1"/>
</dbReference>
<keyword evidence="2" id="KW-0808">Transferase</keyword>
<dbReference type="InterPro" id="IPR051159">
    <property type="entry name" value="Hexapeptide_acetyltransf"/>
</dbReference>
<evidence type="ECO:0000256" key="2">
    <source>
        <dbReference type="ARBA" id="ARBA00022679"/>
    </source>
</evidence>
<dbReference type="EMBL" id="AP021927">
    <property type="protein sequence ID" value="BBQ29988.1"/>
    <property type="molecule type" value="Genomic_DNA"/>
</dbReference>
<dbReference type="PANTHER" id="PTHR23416:SF23">
    <property type="entry name" value="ACETYLTRANSFERASE C18B11.09C-RELATED"/>
    <property type="match status" value="1"/>
</dbReference>
<evidence type="ECO:0000313" key="3">
    <source>
        <dbReference type="EMBL" id="BBQ29988.1"/>
    </source>
</evidence>
<evidence type="ECO:0008006" key="5">
    <source>
        <dbReference type="Google" id="ProtNLM"/>
    </source>
</evidence>
<sequence>MAHRLGLYPNVSCQGDVRVVQSLNLQGRGSITLGRDCSLGVYPSPNLYYGECYLEARHPEAKLVIGERVFINNNAAIIADKSNISIGDDTLIGPGFSCFDSNFHSLNPDKRVTGDYKCKPVTIGRNVFIGANVTILNGVTIGDNSVIGSGIVVSRDVPADVICQRVDKGEFVPLKMSKGLNNGM</sequence>
<name>A0A6S4T2L9_AERCA</name>
<evidence type="ECO:0000256" key="1">
    <source>
        <dbReference type="ARBA" id="ARBA00007274"/>
    </source>
</evidence>
<dbReference type="Pfam" id="PF14602">
    <property type="entry name" value="Hexapep_2"/>
    <property type="match status" value="1"/>
</dbReference>
<dbReference type="InterPro" id="IPR011004">
    <property type="entry name" value="Trimer_LpxA-like_sf"/>
</dbReference>
<organism evidence="3 4">
    <name type="scientific">Aeromonas caviae</name>
    <name type="common">Aeromonas punctata</name>
    <dbReference type="NCBI Taxonomy" id="648"/>
    <lineage>
        <taxon>Bacteria</taxon>
        <taxon>Pseudomonadati</taxon>
        <taxon>Pseudomonadota</taxon>
        <taxon>Gammaproteobacteria</taxon>
        <taxon>Aeromonadales</taxon>
        <taxon>Aeromonadaceae</taxon>
        <taxon>Aeromonas</taxon>
    </lineage>
</organism>
<proteinExistence type="inferred from homology"/>
<dbReference type="Gene3D" id="2.160.10.10">
    <property type="entry name" value="Hexapeptide repeat proteins"/>
    <property type="match status" value="1"/>
</dbReference>
<evidence type="ECO:0000313" key="4">
    <source>
        <dbReference type="Proteomes" id="UP000515756"/>
    </source>
</evidence>
<reference evidence="3 4" key="1">
    <citation type="submission" date="2019-12" db="EMBL/GenBank/DDBJ databases">
        <title>complete genome sequences of Aeromonas caviae str. WP2-W18-ESBL-01 isolated from wastewater treatment plant effluent.</title>
        <authorList>
            <person name="Sekizuka T."/>
            <person name="Itokawa K."/>
            <person name="Yatsu K."/>
            <person name="Inamine Y."/>
            <person name="Kuroda M."/>
        </authorList>
    </citation>
    <scope>NUCLEOTIDE SEQUENCE [LARGE SCALE GENOMIC DNA]</scope>
    <source>
        <strain evidence="3 4">WP2-W18-ESBL-01</strain>
    </source>
</reference>
<accession>A0A6S4T2L9</accession>
<dbReference type="GO" id="GO:0005829">
    <property type="term" value="C:cytosol"/>
    <property type="evidence" value="ECO:0007669"/>
    <property type="project" value="TreeGrafter"/>
</dbReference>
<dbReference type="InterPro" id="IPR001451">
    <property type="entry name" value="Hexapep"/>
</dbReference>
<protein>
    <recommendedName>
        <fullName evidence="5">Acyltransferase</fullName>
    </recommendedName>
</protein>
<dbReference type="SUPFAM" id="SSF51161">
    <property type="entry name" value="Trimeric LpxA-like enzymes"/>
    <property type="match status" value="1"/>
</dbReference>
<comment type="similarity">
    <text evidence="1">Belongs to the transferase hexapeptide repeat family.</text>
</comment>